<dbReference type="GO" id="GO:0005634">
    <property type="term" value="C:nucleus"/>
    <property type="evidence" value="ECO:0007669"/>
    <property type="project" value="UniProtKB-SubCell"/>
</dbReference>
<feature type="compositionally biased region" description="Polar residues" evidence="4">
    <location>
        <begin position="711"/>
        <end position="720"/>
    </location>
</feature>
<dbReference type="InterPro" id="IPR000418">
    <property type="entry name" value="Ets_dom"/>
</dbReference>
<dbReference type="PANTHER" id="PTHR11849">
    <property type="entry name" value="ETS"/>
    <property type="match status" value="1"/>
</dbReference>
<evidence type="ECO:0000259" key="5">
    <source>
        <dbReference type="PROSITE" id="PS50061"/>
    </source>
</evidence>
<sequence length="773" mass="85295">MERATSPASYQRNPNPTIAFQPHALVWDFGWTTNGHFAPKQAAGLHVGQPTVHTCSPTVPGTHAHSPASKGASPQPAVFTFNTCPSTLAGKFPLHWNKEEVEDWLKWCIQEFSLGGVELRKFSMNGKALCLLTKDGFQHRAPYAGDVLHDLLQKLLGKDGIQYYPPVPGMQMKPTSSANEAITLAKHLCSPTTAINGKSQRDTQEYRQAVVAITSTANDAMPSSQNKAEDRYSGPSIAGHSQEDTEEEKNMPLNLKISEVGSESPRDSRCISQALIEDRISPPAHPLSAVSAYLCLPDHPALTCTAKPIRGLNSRSPPVGGHSERSSPAESHARRSSISPESQYKRKSHVFTGYPTVYTAPASYPTPATISDTHCGSHAQASALPVQPDFKNGWESWNRYCDMSTFIKYKMNKEGKLAEADVARCRQVIKDGWKEGGLSSKEEQHQSPGGQSEQGKLFNGVKSNPRLSITANQSRYDSNSDPNRQMVKTAHEVPVIRTTREQYRSCSPERASDASSASIGLKSIAQPIPVRLLTDTDACNAPIYGLPPSSYVSHQQKGTSDERHCPKVQSAFFPQKSREGLLMSSATECREGVDNVSFKQKGECRLLWDFMAQLLSNEKNTSYIRWEDKEKLIFRFVDPNAFAKMWGLQKNRTNMTYEKVSRALRYYYKTDIIAKVPGQKLTYRFLQDPKDIANAPRFSKSKKKTTAREGGQTSDGASPTESDHSGSLDSDAESASSDSTIVAASQDMMETVTMETDSKKQKTMEVNIKEEPC</sequence>
<evidence type="ECO:0000256" key="2">
    <source>
        <dbReference type="ARBA" id="ARBA00023125"/>
    </source>
</evidence>
<dbReference type="Proteomes" id="UP000694845">
    <property type="component" value="Unplaced"/>
</dbReference>
<dbReference type="AlphaFoldDB" id="A0A8B7ZLI5"/>
<reference evidence="8" key="1">
    <citation type="submission" date="2025-08" db="UniProtKB">
        <authorList>
            <consortium name="RefSeq"/>
        </authorList>
    </citation>
    <scope>IDENTIFICATION</scope>
</reference>
<feature type="compositionally biased region" description="Polar residues" evidence="4">
    <location>
        <begin position="216"/>
        <end position="226"/>
    </location>
</feature>
<feature type="domain" description="ETS" evidence="5">
    <location>
        <begin position="605"/>
        <end position="686"/>
    </location>
</feature>
<feature type="compositionally biased region" description="Basic and acidic residues" evidence="4">
    <location>
        <begin position="322"/>
        <end position="333"/>
    </location>
</feature>
<comment type="subcellular location">
    <subcellularLocation>
        <location evidence="3">Nucleus</location>
    </subcellularLocation>
</comment>
<dbReference type="Gene3D" id="1.10.10.10">
    <property type="entry name" value="Winged helix-like DNA-binding domain superfamily/Winged helix DNA-binding domain"/>
    <property type="match status" value="1"/>
</dbReference>
<keyword evidence="3" id="KW-0539">Nucleus</keyword>
<feature type="compositionally biased region" description="Polar residues" evidence="4">
    <location>
        <begin position="461"/>
        <end position="483"/>
    </location>
</feature>
<dbReference type="OrthoDB" id="10042983at2759"/>
<dbReference type="PANTHER" id="PTHR11849:SF201">
    <property type="entry name" value="ETS DNA-BINDING PROTEIN POKKURI"/>
    <property type="match status" value="1"/>
</dbReference>
<dbReference type="SUPFAM" id="SSF46785">
    <property type="entry name" value="Winged helix' DNA-binding domain"/>
    <property type="match status" value="1"/>
</dbReference>
<evidence type="ECO:0000256" key="1">
    <source>
        <dbReference type="ARBA" id="ARBA00005562"/>
    </source>
</evidence>
<accession>A0A8B7ZLI5</accession>
<proteinExistence type="inferred from homology"/>
<dbReference type="GO" id="GO:0030154">
    <property type="term" value="P:cell differentiation"/>
    <property type="evidence" value="ECO:0007669"/>
    <property type="project" value="TreeGrafter"/>
</dbReference>
<dbReference type="PROSITE" id="PS51433">
    <property type="entry name" value="PNT"/>
    <property type="match status" value="1"/>
</dbReference>
<dbReference type="InterPro" id="IPR036388">
    <property type="entry name" value="WH-like_DNA-bd_sf"/>
</dbReference>
<evidence type="ECO:0000256" key="3">
    <source>
        <dbReference type="RuleBase" id="RU004019"/>
    </source>
</evidence>
<evidence type="ECO:0000313" key="8">
    <source>
        <dbReference type="RefSeq" id="XP_022106329.1"/>
    </source>
</evidence>
<dbReference type="RefSeq" id="XP_022106329.1">
    <property type="nucleotide sequence ID" value="XM_022250637.1"/>
</dbReference>
<dbReference type="Pfam" id="PF00178">
    <property type="entry name" value="Ets"/>
    <property type="match status" value="1"/>
</dbReference>
<dbReference type="InterPro" id="IPR046328">
    <property type="entry name" value="ETS_fam"/>
</dbReference>
<dbReference type="PROSITE" id="PS00346">
    <property type="entry name" value="ETS_DOMAIN_2"/>
    <property type="match status" value="1"/>
</dbReference>
<comment type="similarity">
    <text evidence="1 3">Belongs to the ETS family.</text>
</comment>
<protein>
    <submittedName>
        <fullName evidence="8">Uncharacterized protein LOC110987686 isoform X1</fullName>
    </submittedName>
</protein>
<organism evidence="7 8">
    <name type="scientific">Acanthaster planci</name>
    <name type="common">Crown-of-thorns starfish</name>
    <dbReference type="NCBI Taxonomy" id="133434"/>
    <lineage>
        <taxon>Eukaryota</taxon>
        <taxon>Metazoa</taxon>
        <taxon>Echinodermata</taxon>
        <taxon>Eleutherozoa</taxon>
        <taxon>Asterozoa</taxon>
        <taxon>Asteroidea</taxon>
        <taxon>Valvatacea</taxon>
        <taxon>Valvatida</taxon>
        <taxon>Acanthasteridae</taxon>
        <taxon>Acanthaster</taxon>
    </lineage>
</organism>
<feature type="compositionally biased region" description="Basic and acidic residues" evidence="4">
    <location>
        <begin position="756"/>
        <end position="773"/>
    </location>
</feature>
<feature type="region of interest" description="Disordered" evidence="4">
    <location>
        <begin position="216"/>
        <end position="249"/>
    </location>
</feature>
<dbReference type="KEGG" id="aplc:110987686"/>
<evidence type="ECO:0000259" key="6">
    <source>
        <dbReference type="PROSITE" id="PS51433"/>
    </source>
</evidence>
<dbReference type="GO" id="GO:0000981">
    <property type="term" value="F:DNA-binding transcription factor activity, RNA polymerase II-specific"/>
    <property type="evidence" value="ECO:0007669"/>
    <property type="project" value="TreeGrafter"/>
</dbReference>
<name>A0A8B7ZLI5_ACAPL</name>
<dbReference type="PROSITE" id="PS50061">
    <property type="entry name" value="ETS_DOMAIN_3"/>
    <property type="match status" value="1"/>
</dbReference>
<dbReference type="SMART" id="SM00251">
    <property type="entry name" value="SAM_PNT"/>
    <property type="match status" value="1"/>
</dbReference>
<dbReference type="OMA" id="DSFRHMR"/>
<feature type="region of interest" description="Disordered" evidence="4">
    <location>
        <begin position="436"/>
        <end position="483"/>
    </location>
</feature>
<dbReference type="GeneID" id="110987686"/>
<dbReference type="InterPro" id="IPR036390">
    <property type="entry name" value="WH_DNA-bd_sf"/>
</dbReference>
<keyword evidence="7" id="KW-1185">Reference proteome</keyword>
<dbReference type="SMART" id="SM00413">
    <property type="entry name" value="ETS"/>
    <property type="match status" value="1"/>
</dbReference>
<dbReference type="Pfam" id="PF02198">
    <property type="entry name" value="SAM_PNT"/>
    <property type="match status" value="1"/>
</dbReference>
<evidence type="ECO:0000313" key="7">
    <source>
        <dbReference type="Proteomes" id="UP000694845"/>
    </source>
</evidence>
<gene>
    <name evidence="8" type="primary">LOC110987686</name>
</gene>
<feature type="region of interest" description="Disordered" evidence="4">
    <location>
        <begin position="307"/>
        <end position="346"/>
    </location>
</feature>
<dbReference type="SUPFAM" id="SSF47769">
    <property type="entry name" value="SAM/Pointed domain"/>
    <property type="match status" value="1"/>
</dbReference>
<dbReference type="GO" id="GO:0043565">
    <property type="term" value="F:sequence-specific DNA binding"/>
    <property type="evidence" value="ECO:0007669"/>
    <property type="project" value="InterPro"/>
</dbReference>
<dbReference type="Gene3D" id="1.10.150.50">
    <property type="entry name" value="Transcription Factor, Ets-1"/>
    <property type="match status" value="1"/>
</dbReference>
<keyword evidence="2 3" id="KW-0238">DNA-binding</keyword>
<feature type="domain" description="PNT" evidence="6">
    <location>
        <begin position="75"/>
        <end position="159"/>
    </location>
</feature>
<evidence type="ECO:0000256" key="4">
    <source>
        <dbReference type="SAM" id="MobiDB-lite"/>
    </source>
</evidence>
<feature type="compositionally biased region" description="Basic and acidic residues" evidence="4">
    <location>
        <begin position="436"/>
        <end position="445"/>
    </location>
</feature>
<feature type="compositionally biased region" description="Low complexity" evidence="4">
    <location>
        <begin position="727"/>
        <end position="739"/>
    </location>
</feature>
<dbReference type="InterPro" id="IPR013761">
    <property type="entry name" value="SAM/pointed_sf"/>
</dbReference>
<dbReference type="InterPro" id="IPR003118">
    <property type="entry name" value="Pointed_dom"/>
</dbReference>
<dbReference type="PRINTS" id="PR00454">
    <property type="entry name" value="ETSDOMAIN"/>
</dbReference>
<feature type="region of interest" description="Disordered" evidence="4">
    <location>
        <begin position="694"/>
        <end position="773"/>
    </location>
</feature>